<evidence type="ECO:0000313" key="3">
    <source>
        <dbReference type="Proteomes" id="UP000596661"/>
    </source>
</evidence>
<dbReference type="EnsemblPlants" id="evm.model.06.461">
    <property type="protein sequence ID" value="cds.evm.model.06.461"/>
    <property type="gene ID" value="evm.TU.06.461"/>
</dbReference>
<organism evidence="2 3">
    <name type="scientific">Cannabis sativa</name>
    <name type="common">Hemp</name>
    <name type="synonym">Marijuana</name>
    <dbReference type="NCBI Taxonomy" id="3483"/>
    <lineage>
        <taxon>Eukaryota</taxon>
        <taxon>Viridiplantae</taxon>
        <taxon>Streptophyta</taxon>
        <taxon>Embryophyta</taxon>
        <taxon>Tracheophyta</taxon>
        <taxon>Spermatophyta</taxon>
        <taxon>Magnoliopsida</taxon>
        <taxon>eudicotyledons</taxon>
        <taxon>Gunneridae</taxon>
        <taxon>Pentapetalae</taxon>
        <taxon>rosids</taxon>
        <taxon>fabids</taxon>
        <taxon>Rosales</taxon>
        <taxon>Cannabaceae</taxon>
        <taxon>Cannabis</taxon>
    </lineage>
</organism>
<feature type="compositionally biased region" description="Low complexity" evidence="1">
    <location>
        <begin position="306"/>
        <end position="316"/>
    </location>
</feature>
<dbReference type="EMBL" id="UZAU01000565">
    <property type="status" value="NOT_ANNOTATED_CDS"/>
    <property type="molecule type" value="Genomic_DNA"/>
</dbReference>
<protein>
    <submittedName>
        <fullName evidence="2">Uncharacterized protein</fullName>
    </submittedName>
</protein>
<feature type="compositionally biased region" description="Polar residues" evidence="1">
    <location>
        <begin position="192"/>
        <end position="209"/>
    </location>
</feature>
<reference evidence="2" key="1">
    <citation type="submission" date="2018-11" db="EMBL/GenBank/DDBJ databases">
        <authorList>
            <person name="Grassa J C."/>
        </authorList>
    </citation>
    <scope>NUCLEOTIDE SEQUENCE [LARGE SCALE GENOMIC DNA]</scope>
</reference>
<evidence type="ECO:0000313" key="2">
    <source>
        <dbReference type="EnsemblPlants" id="cds.evm.model.06.461"/>
    </source>
</evidence>
<dbReference type="Proteomes" id="UP000596661">
    <property type="component" value="Chromosome 6"/>
</dbReference>
<feature type="region of interest" description="Disordered" evidence="1">
    <location>
        <begin position="99"/>
        <end position="132"/>
    </location>
</feature>
<reference evidence="2" key="2">
    <citation type="submission" date="2021-03" db="UniProtKB">
        <authorList>
            <consortium name="EnsemblPlants"/>
        </authorList>
    </citation>
    <scope>IDENTIFICATION</scope>
</reference>
<accession>A0A803PYH0</accession>
<feature type="region of interest" description="Disordered" evidence="1">
    <location>
        <begin position="306"/>
        <end position="336"/>
    </location>
</feature>
<dbReference type="AlphaFoldDB" id="A0A803PYH0"/>
<feature type="compositionally biased region" description="Polar residues" evidence="1">
    <location>
        <begin position="11"/>
        <end position="28"/>
    </location>
</feature>
<feature type="compositionally biased region" description="Polar residues" evidence="1">
    <location>
        <begin position="119"/>
        <end position="132"/>
    </location>
</feature>
<feature type="region of interest" description="Disordered" evidence="1">
    <location>
        <begin position="171"/>
        <end position="209"/>
    </location>
</feature>
<evidence type="ECO:0000256" key="1">
    <source>
        <dbReference type="SAM" id="MobiDB-lite"/>
    </source>
</evidence>
<feature type="region of interest" description="Disordered" evidence="1">
    <location>
        <begin position="1"/>
        <end position="84"/>
    </location>
</feature>
<dbReference type="Gramene" id="evm.model.06.461">
    <property type="protein sequence ID" value="cds.evm.model.06.461"/>
    <property type="gene ID" value="evm.TU.06.461"/>
</dbReference>
<feature type="compositionally biased region" description="Basic and acidic residues" evidence="1">
    <location>
        <begin position="104"/>
        <end position="113"/>
    </location>
</feature>
<sequence length="336" mass="36233">MVSEENASMARPSTRSQDGVPPSTNNSDLPPDVTSAPLAQPVTTNRRPVVVRSRSHPILAASVKPPSTNPPRTKKPRPSYSNCGKPEHLVDKCFFLHDFPPGYGDKKKQDKGKAKAHQASSSTNVDTPANPTDITAQCQQLISLLSQQLTNTTARVESDQQPAAASNLAGTKIPATNQPPPAVHQPPQAVHSNNNHTDPQSHAASQQIPATTSPFHAENQHITTTQQIPTAISKNNGTDHQSCDLHQQLPDVNQQFQAEHQHITPTHQQLPDVSELKSNTANQQDAHTPQPPTVAIPQPAAAINHSNNNNKIASNHPTNHTTFSGRTSKKLAHLLD</sequence>
<feature type="compositionally biased region" description="Low complexity" evidence="1">
    <location>
        <begin position="41"/>
        <end position="52"/>
    </location>
</feature>
<name>A0A803PYH0_CANSA</name>
<feature type="compositionally biased region" description="Polar residues" evidence="1">
    <location>
        <begin position="317"/>
        <end position="326"/>
    </location>
</feature>
<proteinExistence type="predicted"/>
<keyword evidence="3" id="KW-1185">Reference proteome</keyword>
<feature type="compositionally biased region" description="Basic residues" evidence="1">
    <location>
        <begin position="327"/>
        <end position="336"/>
    </location>
</feature>